<evidence type="ECO:0000313" key="5">
    <source>
        <dbReference type="Proteomes" id="UP000001982"/>
    </source>
</evidence>
<dbReference type="InterPro" id="IPR000160">
    <property type="entry name" value="GGDEF_dom"/>
</dbReference>
<organism evidence="4 5">
    <name type="scientific">Shewanella denitrificans (strain OS217 / ATCC BAA-1090 / DSM 15013)</name>
    <dbReference type="NCBI Taxonomy" id="318161"/>
    <lineage>
        <taxon>Bacteria</taxon>
        <taxon>Pseudomonadati</taxon>
        <taxon>Pseudomonadota</taxon>
        <taxon>Gammaproteobacteria</taxon>
        <taxon>Alteromonadales</taxon>
        <taxon>Shewanellaceae</taxon>
        <taxon>Shewanella</taxon>
    </lineage>
</organism>
<dbReference type="HOGENOM" id="CLU_2620079_0_0_6"/>
<dbReference type="RefSeq" id="WP_011495060.1">
    <property type="nucleotide sequence ID" value="NC_007954.1"/>
</dbReference>
<dbReference type="PANTHER" id="PTHR45138">
    <property type="entry name" value="REGULATORY COMPONENTS OF SENSORY TRANSDUCTION SYSTEM"/>
    <property type="match status" value="1"/>
</dbReference>
<dbReference type="GO" id="GO:1902201">
    <property type="term" value="P:negative regulation of bacterial-type flagellum-dependent cell motility"/>
    <property type="evidence" value="ECO:0007669"/>
    <property type="project" value="TreeGrafter"/>
</dbReference>
<dbReference type="PROSITE" id="PS50887">
    <property type="entry name" value="GGDEF"/>
    <property type="match status" value="1"/>
</dbReference>
<evidence type="ECO:0000256" key="1">
    <source>
        <dbReference type="ARBA" id="ARBA00012528"/>
    </source>
</evidence>
<evidence type="ECO:0000259" key="3">
    <source>
        <dbReference type="PROSITE" id="PS50887"/>
    </source>
</evidence>
<dbReference type="Proteomes" id="UP000001982">
    <property type="component" value="Chromosome"/>
</dbReference>
<protein>
    <recommendedName>
        <fullName evidence="1">diguanylate cyclase</fullName>
        <ecNumber evidence="1">2.7.7.65</ecNumber>
    </recommendedName>
</protein>
<dbReference type="GO" id="GO:0043709">
    <property type="term" value="P:cell adhesion involved in single-species biofilm formation"/>
    <property type="evidence" value="ECO:0007669"/>
    <property type="project" value="TreeGrafter"/>
</dbReference>
<evidence type="ECO:0000256" key="2">
    <source>
        <dbReference type="ARBA" id="ARBA00034247"/>
    </source>
</evidence>
<dbReference type="SUPFAM" id="SSF55073">
    <property type="entry name" value="Nucleotide cyclase"/>
    <property type="match status" value="1"/>
</dbReference>
<dbReference type="EMBL" id="CP000302">
    <property type="protein sequence ID" value="ABE53895.1"/>
    <property type="molecule type" value="Genomic_DNA"/>
</dbReference>
<reference evidence="4 5" key="1">
    <citation type="submission" date="2006-03" db="EMBL/GenBank/DDBJ databases">
        <title>Complete sequence of Shewanella denitrificans OS217.</title>
        <authorList>
            <consortium name="US DOE Joint Genome Institute"/>
            <person name="Copeland A."/>
            <person name="Lucas S."/>
            <person name="Lapidus A."/>
            <person name="Barry K."/>
            <person name="Detter J.C."/>
            <person name="Glavina del Rio T."/>
            <person name="Hammon N."/>
            <person name="Israni S."/>
            <person name="Dalin E."/>
            <person name="Tice H."/>
            <person name="Pitluck S."/>
            <person name="Brettin T."/>
            <person name="Bruce D."/>
            <person name="Han C."/>
            <person name="Tapia R."/>
            <person name="Gilna P."/>
            <person name="Kiss H."/>
            <person name="Schmutz J."/>
            <person name="Larimer F."/>
            <person name="Land M."/>
            <person name="Hauser L."/>
            <person name="Kyrpides N."/>
            <person name="Lykidis A."/>
            <person name="Richardson P."/>
        </authorList>
    </citation>
    <scope>NUCLEOTIDE SEQUENCE [LARGE SCALE GENOMIC DNA]</scope>
    <source>
        <strain evidence="5">OS217 / ATCC BAA-1090 / DSM 15013</strain>
    </source>
</reference>
<dbReference type="EC" id="2.7.7.65" evidence="1"/>
<dbReference type="KEGG" id="sdn:Sden_0605"/>
<dbReference type="PANTHER" id="PTHR45138:SF9">
    <property type="entry name" value="DIGUANYLATE CYCLASE DGCM-RELATED"/>
    <property type="match status" value="1"/>
</dbReference>
<feature type="domain" description="GGDEF" evidence="3">
    <location>
        <begin position="1"/>
        <end position="75"/>
    </location>
</feature>
<evidence type="ECO:0000313" key="4">
    <source>
        <dbReference type="EMBL" id="ABE53895.1"/>
    </source>
</evidence>
<dbReference type="InterPro" id="IPR043128">
    <property type="entry name" value="Rev_trsase/Diguanyl_cyclase"/>
</dbReference>
<dbReference type="Pfam" id="PF00990">
    <property type="entry name" value="GGDEF"/>
    <property type="match status" value="1"/>
</dbReference>
<dbReference type="InterPro" id="IPR029787">
    <property type="entry name" value="Nucleotide_cyclase"/>
</dbReference>
<dbReference type="GO" id="GO:0052621">
    <property type="term" value="F:diguanylate cyclase activity"/>
    <property type="evidence" value="ECO:0007669"/>
    <property type="project" value="UniProtKB-EC"/>
</dbReference>
<accession>Q12RN1</accession>
<dbReference type="GO" id="GO:0005886">
    <property type="term" value="C:plasma membrane"/>
    <property type="evidence" value="ECO:0007669"/>
    <property type="project" value="TreeGrafter"/>
</dbReference>
<sequence>MPNCDQHDAFGKAEQLRQQIEQLNPQGIHTTASFGISDLTSMPDDACFDTLLKITDYALYRAKNEGRNRVFTISMAQS</sequence>
<comment type="catalytic activity">
    <reaction evidence="2">
        <text>2 GTP = 3',3'-c-di-GMP + 2 diphosphate</text>
        <dbReference type="Rhea" id="RHEA:24898"/>
        <dbReference type="ChEBI" id="CHEBI:33019"/>
        <dbReference type="ChEBI" id="CHEBI:37565"/>
        <dbReference type="ChEBI" id="CHEBI:58805"/>
        <dbReference type="EC" id="2.7.7.65"/>
    </reaction>
</comment>
<dbReference type="Gene3D" id="3.30.70.270">
    <property type="match status" value="1"/>
</dbReference>
<name>Q12RN1_SHEDO</name>
<dbReference type="AlphaFoldDB" id="Q12RN1"/>
<dbReference type="STRING" id="318161.Sden_0605"/>
<proteinExistence type="predicted"/>
<gene>
    <name evidence="4" type="ordered locus">Sden_0605</name>
</gene>
<keyword evidence="5" id="KW-1185">Reference proteome</keyword>
<dbReference type="InterPro" id="IPR050469">
    <property type="entry name" value="Diguanylate_Cyclase"/>
</dbReference>
<dbReference type="eggNOG" id="COG5001">
    <property type="taxonomic scope" value="Bacteria"/>
</dbReference>